<keyword evidence="1" id="KW-0863">Zinc-finger</keyword>
<dbReference type="EMBL" id="CACTIH010007871">
    <property type="protein sequence ID" value="CAA3018573.1"/>
    <property type="molecule type" value="Genomic_DNA"/>
</dbReference>
<feature type="compositionally biased region" description="Polar residues" evidence="2">
    <location>
        <begin position="230"/>
        <end position="241"/>
    </location>
</feature>
<evidence type="ECO:0000256" key="1">
    <source>
        <dbReference type="PROSITE-ProRule" id="PRU00047"/>
    </source>
</evidence>
<gene>
    <name evidence="4" type="ORF">OLEA9_A044491</name>
</gene>
<keyword evidence="5" id="KW-1185">Reference proteome</keyword>
<dbReference type="InterPro" id="IPR036875">
    <property type="entry name" value="Znf_CCHC_sf"/>
</dbReference>
<evidence type="ECO:0000256" key="2">
    <source>
        <dbReference type="SAM" id="MobiDB-lite"/>
    </source>
</evidence>
<dbReference type="AlphaFoldDB" id="A0A8S0UK74"/>
<dbReference type="SUPFAM" id="SSF57756">
    <property type="entry name" value="Retrovirus zinc finger-like domains"/>
    <property type="match status" value="1"/>
</dbReference>
<keyword evidence="1" id="KW-0862">Zinc</keyword>
<name>A0A8S0UK74_OLEEU</name>
<organism evidence="4 5">
    <name type="scientific">Olea europaea subsp. europaea</name>
    <dbReference type="NCBI Taxonomy" id="158383"/>
    <lineage>
        <taxon>Eukaryota</taxon>
        <taxon>Viridiplantae</taxon>
        <taxon>Streptophyta</taxon>
        <taxon>Embryophyta</taxon>
        <taxon>Tracheophyta</taxon>
        <taxon>Spermatophyta</taxon>
        <taxon>Magnoliopsida</taxon>
        <taxon>eudicotyledons</taxon>
        <taxon>Gunneridae</taxon>
        <taxon>Pentapetalae</taxon>
        <taxon>asterids</taxon>
        <taxon>lamiids</taxon>
        <taxon>Lamiales</taxon>
        <taxon>Oleaceae</taxon>
        <taxon>Oleeae</taxon>
        <taxon>Olea</taxon>
    </lineage>
</organism>
<feature type="compositionally biased region" description="Low complexity" evidence="2">
    <location>
        <begin position="1"/>
        <end position="18"/>
    </location>
</feature>
<dbReference type="PROSITE" id="PS50158">
    <property type="entry name" value="ZF_CCHC"/>
    <property type="match status" value="1"/>
</dbReference>
<comment type="caution">
    <text evidence="4">The sequence shown here is derived from an EMBL/GenBank/DDBJ whole genome shotgun (WGS) entry which is preliminary data.</text>
</comment>
<feature type="compositionally biased region" description="Basic and acidic residues" evidence="2">
    <location>
        <begin position="255"/>
        <end position="266"/>
    </location>
</feature>
<protein>
    <submittedName>
        <fullName evidence="4">Pol poly</fullName>
    </submittedName>
</protein>
<feature type="region of interest" description="Disordered" evidence="2">
    <location>
        <begin position="223"/>
        <end position="273"/>
    </location>
</feature>
<evidence type="ECO:0000259" key="3">
    <source>
        <dbReference type="PROSITE" id="PS50158"/>
    </source>
</evidence>
<dbReference type="InterPro" id="IPR001878">
    <property type="entry name" value="Znf_CCHC"/>
</dbReference>
<sequence>MAPRASRPATNRSSSNRRSTGRVTGRDMRDNNQVDLQQLANLIASATPRHDFKVFTSTLASALQVNLVPMDPYDGEGDVVDWAREYESRGRAAYFNEETLKKQLRINLTGRALIWYQATEHDEDLEALSWTQLKQRFVETFKPASYVMDARKEMNERQGRDEEIMLFFEKRRLAGKKLGWSDADIVSNIITCASDFFYSRLSDRDVPSLDALRTRLEKLDKQAAVKGKRQQSAASGSNPRTFNGDCFTCRKSGHRASECKEPKTKPDVSGGDD</sequence>
<evidence type="ECO:0000313" key="5">
    <source>
        <dbReference type="Proteomes" id="UP000594638"/>
    </source>
</evidence>
<feature type="domain" description="CCHC-type" evidence="3">
    <location>
        <begin position="246"/>
        <end position="261"/>
    </location>
</feature>
<dbReference type="OrthoDB" id="7476014at2759"/>
<dbReference type="Proteomes" id="UP000594638">
    <property type="component" value="Unassembled WGS sequence"/>
</dbReference>
<dbReference type="PANTHER" id="PTHR33223:SF6">
    <property type="entry name" value="CCHC-TYPE DOMAIN-CONTAINING PROTEIN"/>
    <property type="match status" value="1"/>
</dbReference>
<dbReference type="PANTHER" id="PTHR33223">
    <property type="entry name" value="CCHC-TYPE DOMAIN-CONTAINING PROTEIN"/>
    <property type="match status" value="1"/>
</dbReference>
<dbReference type="GO" id="GO:0003676">
    <property type="term" value="F:nucleic acid binding"/>
    <property type="evidence" value="ECO:0007669"/>
    <property type="project" value="InterPro"/>
</dbReference>
<dbReference type="GO" id="GO:0008270">
    <property type="term" value="F:zinc ion binding"/>
    <property type="evidence" value="ECO:0007669"/>
    <property type="project" value="UniProtKB-KW"/>
</dbReference>
<reference evidence="4 5" key="1">
    <citation type="submission" date="2019-12" db="EMBL/GenBank/DDBJ databases">
        <authorList>
            <person name="Alioto T."/>
            <person name="Alioto T."/>
            <person name="Gomez Garrido J."/>
        </authorList>
    </citation>
    <scope>NUCLEOTIDE SEQUENCE [LARGE SCALE GENOMIC DNA]</scope>
</reference>
<evidence type="ECO:0000313" key="4">
    <source>
        <dbReference type="EMBL" id="CAA3018573.1"/>
    </source>
</evidence>
<keyword evidence="1" id="KW-0479">Metal-binding</keyword>
<accession>A0A8S0UK74</accession>
<proteinExistence type="predicted"/>
<feature type="region of interest" description="Disordered" evidence="2">
    <location>
        <begin position="1"/>
        <end position="31"/>
    </location>
</feature>
<dbReference type="Gramene" id="OE9A044491T1">
    <property type="protein sequence ID" value="OE9A044491C1"/>
    <property type="gene ID" value="OE9A044491"/>
</dbReference>